<feature type="transmembrane region" description="Helical" evidence="1">
    <location>
        <begin position="143"/>
        <end position="164"/>
    </location>
</feature>
<feature type="transmembrane region" description="Helical" evidence="1">
    <location>
        <begin position="176"/>
        <end position="197"/>
    </location>
</feature>
<name>A0A075FP14_9EURY</name>
<protein>
    <recommendedName>
        <fullName evidence="3">Zinc-ribbon domain-containing protein</fullName>
    </recommendedName>
</protein>
<evidence type="ECO:0008006" key="3">
    <source>
        <dbReference type="Google" id="ProtNLM"/>
    </source>
</evidence>
<keyword evidence="1" id="KW-1133">Transmembrane helix</keyword>
<dbReference type="AlphaFoldDB" id="A0A075FP14"/>
<reference evidence="2" key="1">
    <citation type="journal article" date="2014" name="Genome Biol. Evol.">
        <title>Pangenome evidence for extensive interdomain horizontal transfer affecting lineage core and shell genes in uncultured planktonic thaumarchaeota and euryarchaeota.</title>
        <authorList>
            <person name="Deschamps P."/>
            <person name="Zivanovic Y."/>
            <person name="Moreira D."/>
            <person name="Rodriguez-Valera F."/>
            <person name="Lopez-Garcia P."/>
        </authorList>
    </citation>
    <scope>NUCLEOTIDE SEQUENCE</scope>
</reference>
<evidence type="ECO:0000313" key="2">
    <source>
        <dbReference type="EMBL" id="AIE92953.1"/>
    </source>
</evidence>
<accession>A0A075FP14</accession>
<dbReference type="EMBL" id="KF900381">
    <property type="protein sequence ID" value="AIE92953.1"/>
    <property type="molecule type" value="Genomic_DNA"/>
</dbReference>
<keyword evidence="1" id="KW-0812">Transmembrane</keyword>
<feature type="transmembrane region" description="Helical" evidence="1">
    <location>
        <begin position="275"/>
        <end position="293"/>
    </location>
</feature>
<proteinExistence type="predicted"/>
<organism evidence="2">
    <name type="scientific">uncultured marine group II/III euryarchaeote AD1000_30_D02</name>
    <dbReference type="NCBI Taxonomy" id="1457751"/>
    <lineage>
        <taxon>Archaea</taxon>
        <taxon>Methanobacteriati</taxon>
        <taxon>Methanobacteriota</taxon>
        <taxon>environmental samples</taxon>
    </lineage>
</organism>
<evidence type="ECO:0000256" key="1">
    <source>
        <dbReference type="SAM" id="Phobius"/>
    </source>
</evidence>
<keyword evidence="1" id="KW-0472">Membrane</keyword>
<sequence length="294" mass="34214">MAFCQSCGTEVKSSWRNCTNCGVIIENTVSPDPSLFSDLQLMQSGWTVEQISKLRNPSSSQQSFEVLPIQTSQYHDNTINSCLNCGKELFQGWRKCSHCGTEQETKNDNQLDWDNPENSSYLANSTGYFAEYRRHISQSLTPMVKIWMLIDINFLFALCIALPIKILFFEFDDVGLVPYILLSFIVVVIAYKFSLFLPDDYPKFRWETVKIDGKKYHECTICRNYKEKKSFWTRFSVNAMQEHFKITHKRRWWDAPLDEISPPGFRRFRYKIQGIIVPAGVINVLLIIGKLSFF</sequence>